<comment type="caution">
    <text evidence="9">The sequence shown here is derived from an EMBL/GenBank/DDBJ whole genome shotgun (WGS) entry which is preliminary data.</text>
</comment>
<dbReference type="PROSITE" id="PS51935">
    <property type="entry name" value="NLPC_P60"/>
    <property type="match status" value="1"/>
</dbReference>
<protein>
    <submittedName>
        <fullName evidence="9">NlpC/P60 family protein</fullName>
    </submittedName>
</protein>
<evidence type="ECO:0000256" key="5">
    <source>
        <dbReference type="SAM" id="Coils"/>
    </source>
</evidence>
<organism evidence="9 10">
    <name type="scientific">Streptomyces longisporoflavus</name>
    <dbReference type="NCBI Taxonomy" id="28044"/>
    <lineage>
        <taxon>Bacteria</taxon>
        <taxon>Bacillati</taxon>
        <taxon>Actinomycetota</taxon>
        <taxon>Actinomycetes</taxon>
        <taxon>Kitasatosporales</taxon>
        <taxon>Streptomycetaceae</taxon>
        <taxon>Streptomyces</taxon>
    </lineage>
</organism>
<dbReference type="SUPFAM" id="SSF54001">
    <property type="entry name" value="Cysteine proteinases"/>
    <property type="match status" value="1"/>
</dbReference>
<evidence type="ECO:0000256" key="6">
    <source>
        <dbReference type="SAM" id="MobiDB-lite"/>
    </source>
</evidence>
<dbReference type="RefSeq" id="WP_397714564.1">
    <property type="nucleotide sequence ID" value="NZ_JBIRGN010000004.1"/>
</dbReference>
<dbReference type="Proteomes" id="UP001610818">
    <property type="component" value="Unassembled WGS sequence"/>
</dbReference>
<evidence type="ECO:0000313" key="10">
    <source>
        <dbReference type="Proteomes" id="UP001610818"/>
    </source>
</evidence>
<evidence type="ECO:0000256" key="1">
    <source>
        <dbReference type="ARBA" id="ARBA00007074"/>
    </source>
</evidence>
<feature type="signal peptide" evidence="7">
    <location>
        <begin position="1"/>
        <end position="27"/>
    </location>
</feature>
<evidence type="ECO:0000313" key="9">
    <source>
        <dbReference type="EMBL" id="MFH8548130.1"/>
    </source>
</evidence>
<keyword evidence="10" id="KW-1185">Reference proteome</keyword>
<dbReference type="EMBL" id="JBIRGQ010000004">
    <property type="protein sequence ID" value="MFH8548130.1"/>
    <property type="molecule type" value="Genomic_DNA"/>
</dbReference>
<evidence type="ECO:0000256" key="7">
    <source>
        <dbReference type="SAM" id="SignalP"/>
    </source>
</evidence>
<dbReference type="InterPro" id="IPR051794">
    <property type="entry name" value="PG_Endopeptidase_C40"/>
</dbReference>
<keyword evidence="3" id="KW-0378">Hydrolase</keyword>
<name>A0ABW7QVE7_9ACTN</name>
<dbReference type="InterPro" id="IPR038765">
    <property type="entry name" value="Papain-like_cys_pep_sf"/>
</dbReference>
<dbReference type="PANTHER" id="PTHR47359:SF3">
    <property type="entry name" value="NLP_P60 DOMAIN-CONTAINING PROTEIN-RELATED"/>
    <property type="match status" value="1"/>
</dbReference>
<comment type="similarity">
    <text evidence="1">Belongs to the peptidase C40 family.</text>
</comment>
<keyword evidence="2" id="KW-0645">Protease</keyword>
<reference evidence="9 10" key="1">
    <citation type="submission" date="2024-10" db="EMBL/GenBank/DDBJ databases">
        <title>The Natural Products Discovery Center: Release of the First 8490 Sequenced Strains for Exploring Actinobacteria Biosynthetic Diversity.</title>
        <authorList>
            <person name="Kalkreuter E."/>
            <person name="Kautsar S.A."/>
            <person name="Yang D."/>
            <person name="Bader C.D."/>
            <person name="Teijaro C.N."/>
            <person name="Fluegel L."/>
            <person name="Davis C.M."/>
            <person name="Simpson J.R."/>
            <person name="Lauterbach L."/>
            <person name="Steele A.D."/>
            <person name="Gui C."/>
            <person name="Meng S."/>
            <person name="Li G."/>
            <person name="Viehrig K."/>
            <person name="Ye F."/>
            <person name="Su P."/>
            <person name="Kiefer A.F."/>
            <person name="Nichols A."/>
            <person name="Cepeda A.J."/>
            <person name="Yan W."/>
            <person name="Fan B."/>
            <person name="Jiang Y."/>
            <person name="Adhikari A."/>
            <person name="Zheng C.-J."/>
            <person name="Schuster L."/>
            <person name="Cowan T.M."/>
            <person name="Smanski M.J."/>
            <person name="Chevrette M.G."/>
            <person name="De Carvalho L.P.S."/>
            <person name="Shen B."/>
        </authorList>
    </citation>
    <scope>NUCLEOTIDE SEQUENCE [LARGE SCALE GENOMIC DNA]</scope>
    <source>
        <strain evidence="9 10">NPDC017990</strain>
    </source>
</reference>
<keyword evidence="5" id="KW-0175">Coiled coil</keyword>
<gene>
    <name evidence="9" type="ORF">ACH4F9_24260</name>
</gene>
<dbReference type="PANTHER" id="PTHR47359">
    <property type="entry name" value="PEPTIDOGLYCAN DL-ENDOPEPTIDASE CWLO"/>
    <property type="match status" value="1"/>
</dbReference>
<keyword evidence="4" id="KW-0788">Thiol protease</keyword>
<evidence type="ECO:0000256" key="2">
    <source>
        <dbReference type="ARBA" id="ARBA00022670"/>
    </source>
</evidence>
<keyword evidence="7" id="KW-0732">Signal</keyword>
<dbReference type="Pfam" id="PF00877">
    <property type="entry name" value="NLPC_P60"/>
    <property type="match status" value="1"/>
</dbReference>
<feature type="domain" description="NlpC/P60" evidence="8">
    <location>
        <begin position="239"/>
        <end position="360"/>
    </location>
</feature>
<feature type="coiled-coil region" evidence="5">
    <location>
        <begin position="39"/>
        <end position="87"/>
    </location>
</feature>
<feature type="coiled-coil region" evidence="5">
    <location>
        <begin position="170"/>
        <end position="197"/>
    </location>
</feature>
<feature type="region of interest" description="Disordered" evidence="6">
    <location>
        <begin position="221"/>
        <end position="240"/>
    </location>
</feature>
<feature type="chain" id="PRO_5045420366" evidence="7">
    <location>
        <begin position="28"/>
        <end position="388"/>
    </location>
</feature>
<proteinExistence type="inferred from homology"/>
<feature type="region of interest" description="Disordered" evidence="6">
    <location>
        <begin position="346"/>
        <end position="388"/>
    </location>
</feature>
<feature type="compositionally biased region" description="Low complexity" evidence="6">
    <location>
        <begin position="221"/>
        <end position="232"/>
    </location>
</feature>
<accession>A0ABW7QVE7</accession>
<sequence length="388" mass="41486">MSGRLLRWVGTGAAVGALLATTSPAYAVPEPDGATERPVSELLTDLQELYQKAEESTETYNATAEKLKEQRAEVKRLNRGLARARTSVRDGKGEAGRFARQQYQGTTEISPYVRLLLARNPQQAVDQGHVLGRVAAERAATLDRLVGGEQTAAALAADAESALETQVALAAEQKEARDAVKGQLKEVEELLASLSTDQLAELERAEEEGMAAAQRKFLESGSLSGAAGSPGSVPNRAPSRKGETALGYAVKQIGKPYKWGAEGPKSFDCSGLTSKAWAKAGKDIPRTSQEQWAQLRRVSLRKLRPGDLIVYFPKATHVALYLGDGMVIQAPRPGSRVKVSPIASNPLLGAVRPDPSAKPMKNYVPPKLPRGARKGEDAGYGESKAPRA</sequence>
<dbReference type="Gene3D" id="3.90.1720.10">
    <property type="entry name" value="endopeptidase domain like (from Nostoc punctiforme)"/>
    <property type="match status" value="1"/>
</dbReference>
<evidence type="ECO:0000256" key="4">
    <source>
        <dbReference type="ARBA" id="ARBA00022807"/>
    </source>
</evidence>
<evidence type="ECO:0000259" key="8">
    <source>
        <dbReference type="PROSITE" id="PS51935"/>
    </source>
</evidence>
<dbReference type="InterPro" id="IPR000064">
    <property type="entry name" value="NLP_P60_dom"/>
</dbReference>
<evidence type="ECO:0000256" key="3">
    <source>
        <dbReference type="ARBA" id="ARBA00022801"/>
    </source>
</evidence>